<sequence>MTDCMTLPGDTPTHAIPTLNDWAAAQPSDPALAQIVSAIAAAALPLAGRLALSGLPGDPAAVVGTNDSGDRQKALDMAAHDHILAALRDCAIATLVSEEAVEPIRMTEGAAYDLAIDPIDGSGSIGIGAPLGLLFAIFPAAADQRRKGTEIVAAGYINFGHSIDMGLSLGRGVTIFTLDPRDQSWRVARENVTVPQTTKLIAFNASNMRNMSKGLQSYLTHTQLGEDGPRGSNTNMRWIAAAVGDLHRILMQGGVFLYPADTRPGYADGHLRLLYEAFPAAFLMAQAGGAATDGTRPILDLTPDDIHAKTPLIFGSAQEVARIETYLGES</sequence>
<evidence type="ECO:0000256" key="5">
    <source>
        <dbReference type="ARBA" id="ARBA00023277"/>
    </source>
</evidence>
<organism evidence="11 12">
    <name type="scientific">Jannaschia faecimaris</name>
    <dbReference type="NCBI Taxonomy" id="1244108"/>
    <lineage>
        <taxon>Bacteria</taxon>
        <taxon>Pseudomonadati</taxon>
        <taxon>Pseudomonadota</taxon>
        <taxon>Alphaproteobacteria</taxon>
        <taxon>Rhodobacterales</taxon>
        <taxon>Roseobacteraceae</taxon>
        <taxon>Jannaschia</taxon>
    </lineage>
</organism>
<evidence type="ECO:0000259" key="10">
    <source>
        <dbReference type="Pfam" id="PF18913"/>
    </source>
</evidence>
<feature type="binding site" evidence="7">
    <location>
        <position position="120"/>
    </location>
    <ligand>
        <name>Mg(2+)</name>
        <dbReference type="ChEBI" id="CHEBI:18420"/>
        <label>2</label>
    </ligand>
</feature>
<dbReference type="SUPFAM" id="SSF56655">
    <property type="entry name" value="Carbohydrate phosphatase"/>
    <property type="match status" value="1"/>
</dbReference>
<keyword evidence="7" id="KW-0460">Magnesium</keyword>
<reference evidence="12" key="1">
    <citation type="submission" date="2016-10" db="EMBL/GenBank/DDBJ databases">
        <authorList>
            <person name="Varghese N."/>
            <person name="Submissions S."/>
        </authorList>
    </citation>
    <scope>NUCLEOTIDE SEQUENCE [LARGE SCALE GENOMIC DNA]</scope>
    <source>
        <strain evidence="12">DSM 100420</strain>
    </source>
</reference>
<keyword evidence="7" id="KW-0479">Metal-binding</keyword>
<dbReference type="GO" id="GO:0030388">
    <property type="term" value="P:fructose 1,6-bisphosphate metabolic process"/>
    <property type="evidence" value="ECO:0007669"/>
    <property type="project" value="TreeGrafter"/>
</dbReference>
<keyword evidence="5 7" id="KW-0119">Carbohydrate metabolism</keyword>
<dbReference type="PANTHER" id="PTHR11556">
    <property type="entry name" value="FRUCTOSE-1,6-BISPHOSPHATASE-RELATED"/>
    <property type="match status" value="1"/>
</dbReference>
<dbReference type="AlphaFoldDB" id="A0A1H3P6N3"/>
<dbReference type="Gene3D" id="3.30.540.10">
    <property type="entry name" value="Fructose-1,6-Bisphosphatase, subunit A, domain 1"/>
    <property type="match status" value="1"/>
</dbReference>
<dbReference type="Pfam" id="PF00316">
    <property type="entry name" value="FBPase"/>
    <property type="match status" value="1"/>
</dbReference>
<feature type="binding site" evidence="7">
    <location>
        <position position="98"/>
    </location>
    <ligand>
        <name>Mg(2+)</name>
        <dbReference type="ChEBI" id="CHEBI:18420"/>
        <label>1</label>
    </ligand>
</feature>
<dbReference type="InterPro" id="IPR044015">
    <property type="entry name" value="FBPase_C_dom"/>
</dbReference>
<feature type="domain" description="Fructose-1-6-bisphosphatase class 1 C-terminal" evidence="10">
    <location>
        <begin position="194"/>
        <end position="327"/>
    </location>
</feature>
<dbReference type="InterPro" id="IPR028343">
    <property type="entry name" value="FBPtase"/>
</dbReference>
<name>A0A1H3P6N3_9RHOB</name>
<dbReference type="PRINTS" id="PR00115">
    <property type="entry name" value="F16BPHPHTASE"/>
</dbReference>
<dbReference type="Pfam" id="PF18913">
    <property type="entry name" value="FBPase_C"/>
    <property type="match status" value="1"/>
</dbReference>
<dbReference type="CDD" id="cd00354">
    <property type="entry name" value="FBPase"/>
    <property type="match status" value="1"/>
</dbReference>
<feature type="binding site" evidence="7">
    <location>
        <position position="117"/>
    </location>
    <ligand>
        <name>Mg(2+)</name>
        <dbReference type="ChEBI" id="CHEBI:18420"/>
        <label>2</label>
    </ligand>
</feature>
<dbReference type="InterPro" id="IPR033391">
    <property type="entry name" value="FBPase_N"/>
</dbReference>
<keyword evidence="4 7" id="KW-0378">Hydrolase</keyword>
<proteinExistence type="inferred from homology"/>
<evidence type="ECO:0000256" key="7">
    <source>
        <dbReference type="HAMAP-Rule" id="MF_01855"/>
    </source>
</evidence>
<evidence type="ECO:0000313" key="12">
    <source>
        <dbReference type="Proteomes" id="UP000198914"/>
    </source>
</evidence>
<dbReference type="STRING" id="1244108.SAMN05444004_104235"/>
<comment type="pathway">
    <text evidence="6">Carbohydrate biosynthesis.</text>
</comment>
<dbReference type="PIRSF" id="PIRSF000904">
    <property type="entry name" value="FBPtase_SBPase"/>
    <property type="match status" value="1"/>
</dbReference>
<dbReference type="PIRSF" id="PIRSF500210">
    <property type="entry name" value="FBPtase"/>
    <property type="match status" value="1"/>
</dbReference>
<gene>
    <name evidence="7" type="primary">fbp</name>
    <name evidence="11" type="ORF">SAMN05444004_104235</name>
</gene>
<dbReference type="NCBIfam" id="NF006780">
    <property type="entry name" value="PRK09293.1-4"/>
    <property type="match status" value="1"/>
</dbReference>
<dbReference type="GO" id="GO:0006002">
    <property type="term" value="P:fructose 6-phosphate metabolic process"/>
    <property type="evidence" value="ECO:0007669"/>
    <property type="project" value="TreeGrafter"/>
</dbReference>
<dbReference type="GO" id="GO:0005986">
    <property type="term" value="P:sucrose biosynthetic process"/>
    <property type="evidence" value="ECO:0007669"/>
    <property type="project" value="TreeGrafter"/>
</dbReference>
<dbReference type="RefSeq" id="WP_244504575.1">
    <property type="nucleotide sequence ID" value="NZ_FNPX01000004.1"/>
</dbReference>
<dbReference type="GO" id="GO:0005829">
    <property type="term" value="C:cytosol"/>
    <property type="evidence" value="ECO:0007669"/>
    <property type="project" value="TreeGrafter"/>
</dbReference>
<evidence type="ECO:0000256" key="3">
    <source>
        <dbReference type="ARBA" id="ARBA00022490"/>
    </source>
</evidence>
<comment type="caution">
    <text evidence="7">Lacks conserved residue(s) required for the propagation of feature annotation.</text>
</comment>
<dbReference type="PANTHER" id="PTHR11556:SF35">
    <property type="entry name" value="SEDOHEPTULOSE-1,7-BISPHOSPHATASE, CHLOROPLASTIC"/>
    <property type="match status" value="1"/>
</dbReference>
<dbReference type="Proteomes" id="UP000198914">
    <property type="component" value="Unassembled WGS sequence"/>
</dbReference>
<evidence type="ECO:0000256" key="6">
    <source>
        <dbReference type="ARBA" id="ARBA00024331"/>
    </source>
</evidence>
<comment type="cofactor">
    <cofactor evidence="7">
        <name>Mg(2+)</name>
        <dbReference type="ChEBI" id="CHEBI:18420"/>
    </cofactor>
    <text evidence="7">Binds 2 magnesium ions per subunit.</text>
</comment>
<protein>
    <recommendedName>
        <fullName evidence="7">Fructose-1,6-bisphosphatase class 1</fullName>
        <shortName evidence="7">FBPase class 1</shortName>
        <ecNumber evidence="7">3.1.3.11</ecNumber>
    </recommendedName>
    <alternativeName>
        <fullName evidence="7">D-fructose-1,6-bisphosphate 1-phosphohydrolase class 1</fullName>
    </alternativeName>
</protein>
<evidence type="ECO:0000256" key="1">
    <source>
        <dbReference type="ARBA" id="ARBA00001273"/>
    </source>
</evidence>
<feature type="binding site" evidence="7">
    <location>
        <position position="276"/>
    </location>
    <ligand>
        <name>Mg(2+)</name>
        <dbReference type="ChEBI" id="CHEBI:18420"/>
        <label>2</label>
    </ligand>
</feature>
<keyword evidence="3 7" id="KW-0963">Cytoplasm</keyword>
<evidence type="ECO:0000256" key="8">
    <source>
        <dbReference type="RuleBase" id="RU000508"/>
    </source>
</evidence>
<dbReference type="GO" id="GO:0006094">
    <property type="term" value="P:gluconeogenesis"/>
    <property type="evidence" value="ECO:0007669"/>
    <property type="project" value="UniProtKB-UniRule"/>
</dbReference>
<comment type="catalytic activity">
    <reaction evidence="1 7">
        <text>beta-D-fructose 1,6-bisphosphate + H2O = beta-D-fructose 6-phosphate + phosphate</text>
        <dbReference type="Rhea" id="RHEA:11064"/>
        <dbReference type="ChEBI" id="CHEBI:15377"/>
        <dbReference type="ChEBI" id="CHEBI:32966"/>
        <dbReference type="ChEBI" id="CHEBI:43474"/>
        <dbReference type="ChEBI" id="CHEBI:57634"/>
        <dbReference type="EC" id="3.1.3.11"/>
    </reaction>
</comment>
<comment type="subunit">
    <text evidence="7">Homotetramer.</text>
</comment>
<dbReference type="GO" id="GO:0042132">
    <property type="term" value="F:fructose 1,6-bisphosphate 1-phosphatase activity"/>
    <property type="evidence" value="ECO:0007669"/>
    <property type="project" value="UniProtKB-UniRule"/>
</dbReference>
<dbReference type="EMBL" id="FNPX01000004">
    <property type="protein sequence ID" value="SDY96039.1"/>
    <property type="molecule type" value="Genomic_DNA"/>
</dbReference>
<dbReference type="GO" id="GO:0006000">
    <property type="term" value="P:fructose metabolic process"/>
    <property type="evidence" value="ECO:0007669"/>
    <property type="project" value="TreeGrafter"/>
</dbReference>
<dbReference type="InterPro" id="IPR000146">
    <property type="entry name" value="FBPase_class-1"/>
</dbReference>
<dbReference type="HAMAP" id="MF_01855">
    <property type="entry name" value="FBPase_class1"/>
    <property type="match status" value="1"/>
</dbReference>
<feature type="domain" description="Fructose-1-6-bisphosphatase class I N-terminal" evidence="9">
    <location>
        <begin position="64"/>
        <end position="186"/>
    </location>
</feature>
<evidence type="ECO:0000313" key="11">
    <source>
        <dbReference type="EMBL" id="SDY96039.1"/>
    </source>
</evidence>
<comment type="similarity">
    <text evidence="2 7 8">Belongs to the FBPase class 1 family.</text>
</comment>
<feature type="binding site" evidence="7">
    <location>
        <position position="117"/>
    </location>
    <ligand>
        <name>Mg(2+)</name>
        <dbReference type="ChEBI" id="CHEBI:18420"/>
        <label>1</label>
    </ligand>
</feature>
<evidence type="ECO:0000256" key="4">
    <source>
        <dbReference type="ARBA" id="ARBA00022801"/>
    </source>
</evidence>
<dbReference type="EC" id="3.1.3.11" evidence="7"/>
<comment type="subcellular location">
    <subcellularLocation>
        <location evidence="7">Cytoplasm</location>
    </subcellularLocation>
</comment>
<accession>A0A1H3P6N3</accession>
<evidence type="ECO:0000256" key="2">
    <source>
        <dbReference type="ARBA" id="ARBA00010941"/>
    </source>
</evidence>
<evidence type="ECO:0000259" key="9">
    <source>
        <dbReference type="Pfam" id="PF00316"/>
    </source>
</evidence>
<dbReference type="Gene3D" id="3.40.190.80">
    <property type="match status" value="1"/>
</dbReference>
<feature type="binding site" evidence="7">
    <location>
        <position position="204"/>
    </location>
    <ligand>
        <name>substrate</name>
    </ligand>
</feature>
<keyword evidence="12" id="KW-1185">Reference proteome</keyword>
<feature type="binding site" evidence="7">
    <location>
        <position position="119"/>
    </location>
    <ligand>
        <name>Mg(2+)</name>
        <dbReference type="ChEBI" id="CHEBI:18420"/>
        <label>1</label>
    </ligand>
</feature>
<dbReference type="GO" id="GO:0000287">
    <property type="term" value="F:magnesium ion binding"/>
    <property type="evidence" value="ECO:0007669"/>
    <property type="project" value="UniProtKB-UniRule"/>
</dbReference>